<keyword evidence="1" id="KW-0812">Transmembrane</keyword>
<proteinExistence type="predicted"/>
<reference evidence="2 3" key="1">
    <citation type="submission" date="2018-02" db="EMBL/GenBank/DDBJ databases">
        <title>The draft genome of Sphingobacterium sp. 5JN-11.</title>
        <authorList>
            <person name="Liu L."/>
            <person name="Li L."/>
            <person name="Liang L."/>
            <person name="Zhang X."/>
            <person name="Wang T."/>
        </authorList>
    </citation>
    <scope>NUCLEOTIDE SEQUENCE [LARGE SCALE GENOMIC DNA]</scope>
    <source>
        <strain evidence="2 3">5JN-11</strain>
    </source>
</reference>
<evidence type="ECO:0000313" key="3">
    <source>
        <dbReference type="Proteomes" id="UP000239711"/>
    </source>
</evidence>
<name>A0A2S9J1E7_9SPHI</name>
<feature type="transmembrane region" description="Helical" evidence="1">
    <location>
        <begin position="14"/>
        <end position="35"/>
    </location>
</feature>
<dbReference type="EMBL" id="PVBQ01000012">
    <property type="protein sequence ID" value="PRD46598.1"/>
    <property type="molecule type" value="Genomic_DNA"/>
</dbReference>
<keyword evidence="1" id="KW-0472">Membrane</keyword>
<dbReference type="RefSeq" id="WP_105717761.1">
    <property type="nucleotide sequence ID" value="NZ_PVBQ01000012.1"/>
</dbReference>
<dbReference type="OrthoDB" id="711767at2"/>
<gene>
    <name evidence="2" type="ORF">C5745_14695</name>
</gene>
<feature type="transmembrane region" description="Helical" evidence="1">
    <location>
        <begin position="41"/>
        <end position="63"/>
    </location>
</feature>
<evidence type="ECO:0000313" key="2">
    <source>
        <dbReference type="EMBL" id="PRD46598.1"/>
    </source>
</evidence>
<keyword evidence="3" id="KW-1185">Reference proteome</keyword>
<protein>
    <submittedName>
        <fullName evidence="2">Uncharacterized protein</fullName>
    </submittedName>
</protein>
<accession>A0A2S9J1E7</accession>
<evidence type="ECO:0000256" key="1">
    <source>
        <dbReference type="SAM" id="Phobius"/>
    </source>
</evidence>
<keyword evidence="1" id="KW-1133">Transmembrane helix</keyword>
<sequence>MKRHGHPIKRNKKLILAGAAILIGGMCMRLAWIFLNDPVGPVIVITGAILFLGGVIFFINTMYNQRHKF</sequence>
<dbReference type="Proteomes" id="UP000239711">
    <property type="component" value="Unassembled WGS sequence"/>
</dbReference>
<organism evidence="2 3">
    <name type="scientific">Sphingobacterium haloxyli</name>
    <dbReference type="NCBI Taxonomy" id="2100533"/>
    <lineage>
        <taxon>Bacteria</taxon>
        <taxon>Pseudomonadati</taxon>
        <taxon>Bacteroidota</taxon>
        <taxon>Sphingobacteriia</taxon>
        <taxon>Sphingobacteriales</taxon>
        <taxon>Sphingobacteriaceae</taxon>
        <taxon>Sphingobacterium</taxon>
    </lineage>
</organism>
<comment type="caution">
    <text evidence="2">The sequence shown here is derived from an EMBL/GenBank/DDBJ whole genome shotgun (WGS) entry which is preliminary data.</text>
</comment>
<dbReference type="AlphaFoldDB" id="A0A2S9J1E7"/>